<accession>A0A437J759</accession>
<dbReference type="GO" id="GO:0015774">
    <property type="term" value="P:polysaccharide transport"/>
    <property type="evidence" value="ECO:0007669"/>
    <property type="project" value="InterPro"/>
</dbReference>
<dbReference type="RefSeq" id="WP_127691015.1">
    <property type="nucleotide sequence ID" value="NZ_RZUL01000003.1"/>
</dbReference>
<feature type="region of interest" description="Disordered" evidence="1">
    <location>
        <begin position="1"/>
        <end position="27"/>
    </location>
</feature>
<protein>
    <submittedName>
        <fullName evidence="2">Capsule biosynthesis protein</fullName>
    </submittedName>
</protein>
<dbReference type="OrthoDB" id="543755at2"/>
<keyword evidence="3" id="KW-1185">Reference proteome</keyword>
<evidence type="ECO:0000313" key="3">
    <source>
        <dbReference type="Proteomes" id="UP000282977"/>
    </source>
</evidence>
<sequence>MMPLLRIPPFPGSKPNPLTQAGRSDADPDDVATLLRAARVGGAFWAAQPDLPSGTIIGCPWDAASARAMTARAEAQGLSLRLWVADPALARTASAAIVGDADPWHVARHAQAVWGKSDDARITIARLADCPVEAMDGMALPALADAITTSCLRFAYANPFTGNPASFGETIALLAYWRGIIDANRPIVAAAGMAFWKRETVEPLLWNGIAPVRHITTPRALDTLPPDAAVAVWKAKTPPDLLAAIEARAAHNPALLHEVEDGFIRSIGLGADCVPPLSITVDAVGVHFDPARESGLERLLETAAFSDADLARAAAIRDLIVASGLSKYGVGGPALSRPGGSKRHVLVTGQVEDDRSVIAARGDVRGNLDLLRRARLAEPDAYLIYRPHPDVDAGHRKGHVPDEAARAYADAIDRGTSISALLDMVDGVHVLSSLAGFEALLRGRDVTCHGTPFYAGWGLTRDLGATPVRRKRRLDINRLAAGVLLLYPRYMDPITALPCPPEILVHRLVAGVRKESRLIVPLRRLQGKVNRWRFRAGSVEEA</sequence>
<comment type="caution">
    <text evidence="2">The sequence shown here is derived from an EMBL/GenBank/DDBJ whole genome shotgun (WGS) entry which is preliminary data.</text>
</comment>
<dbReference type="Proteomes" id="UP000282977">
    <property type="component" value="Unassembled WGS sequence"/>
</dbReference>
<dbReference type="EMBL" id="RZUL01000003">
    <property type="protein sequence ID" value="RVT41019.1"/>
    <property type="molecule type" value="Genomic_DNA"/>
</dbReference>
<evidence type="ECO:0000256" key="1">
    <source>
        <dbReference type="SAM" id="MobiDB-lite"/>
    </source>
</evidence>
<gene>
    <name evidence="2" type="ORF">ENE74_11250</name>
</gene>
<evidence type="ECO:0000313" key="2">
    <source>
        <dbReference type="EMBL" id="RVT41019.1"/>
    </source>
</evidence>
<reference evidence="2 3" key="1">
    <citation type="submission" date="2019-01" db="EMBL/GenBank/DDBJ databases">
        <authorList>
            <person name="Chen W.-M."/>
        </authorList>
    </citation>
    <scope>NUCLEOTIDE SEQUENCE [LARGE SCALE GENOMIC DNA]</scope>
    <source>
        <strain evidence="2 3">TLA-22</strain>
    </source>
</reference>
<dbReference type="Pfam" id="PF05159">
    <property type="entry name" value="Capsule_synth"/>
    <property type="match status" value="2"/>
</dbReference>
<organism evidence="2 3">
    <name type="scientific">Sphingobium algorifonticola</name>
    <dbReference type="NCBI Taxonomy" id="2008318"/>
    <lineage>
        <taxon>Bacteria</taxon>
        <taxon>Pseudomonadati</taxon>
        <taxon>Pseudomonadota</taxon>
        <taxon>Alphaproteobacteria</taxon>
        <taxon>Sphingomonadales</taxon>
        <taxon>Sphingomonadaceae</taxon>
        <taxon>Sphingobium</taxon>
    </lineage>
</organism>
<dbReference type="GO" id="GO:0000271">
    <property type="term" value="P:polysaccharide biosynthetic process"/>
    <property type="evidence" value="ECO:0007669"/>
    <property type="project" value="InterPro"/>
</dbReference>
<dbReference type="AlphaFoldDB" id="A0A437J759"/>
<proteinExistence type="predicted"/>
<name>A0A437J759_9SPHN</name>
<dbReference type="CDD" id="cd16439">
    <property type="entry name" value="beta_Kdo_transferase_KpsC_2"/>
    <property type="match status" value="1"/>
</dbReference>
<dbReference type="InterPro" id="IPR007833">
    <property type="entry name" value="Capsule_polysaccharide_synth"/>
</dbReference>
<feature type="compositionally biased region" description="Pro residues" evidence="1">
    <location>
        <begin position="1"/>
        <end position="14"/>
    </location>
</feature>